<dbReference type="Pfam" id="PF04079">
    <property type="entry name" value="SMC_ScpB"/>
    <property type="match status" value="1"/>
</dbReference>
<keyword evidence="9" id="KW-1185">Reference proteome</keyword>
<dbReference type="GO" id="GO:0051301">
    <property type="term" value="P:cell division"/>
    <property type="evidence" value="ECO:0007669"/>
    <property type="project" value="UniProtKB-KW"/>
</dbReference>
<evidence type="ECO:0000313" key="8">
    <source>
        <dbReference type="Proteomes" id="UP000076878"/>
    </source>
</evidence>
<dbReference type="RefSeq" id="WP_068620666.1">
    <property type="nucleotide sequence ID" value="NZ_FJNB01000001.1"/>
</dbReference>
<name>A0A143Y830_9LACT</name>
<evidence type="ECO:0000313" key="6">
    <source>
        <dbReference type="EMBL" id="CZQ82305.1"/>
    </source>
</evidence>
<dbReference type="GO" id="GO:0005737">
    <property type="term" value="C:cytoplasm"/>
    <property type="evidence" value="ECO:0007669"/>
    <property type="project" value="UniProtKB-SubCell"/>
</dbReference>
<sequence length="206" mass="23181">MNKKGALESLLFVAGDDGLSMDEITSLLEVTTLEAQNLLAEMRASHNENSQSGLTLIETRKRFQLATKKDYAELVKMYAVSPFATHLSQAALETLAIIAYKQPLTRMEIDQIRGVQSAGLVQRLLLRGLIKEIGRSETPGRPIIYGTTDYFMNYFGLTTIDDLPNVDELFQMQDNESFDLFDFPSDDETDGQLAFFKDDLILPEQE</sequence>
<evidence type="ECO:0000256" key="2">
    <source>
        <dbReference type="ARBA" id="ARBA00022618"/>
    </source>
</evidence>
<dbReference type="Proteomes" id="UP000199280">
    <property type="component" value="Unassembled WGS sequence"/>
</dbReference>
<gene>
    <name evidence="5" type="primary">scpB</name>
    <name evidence="7" type="ORF">SAMN05216375_10158</name>
    <name evidence="6" type="ORF">TR210_209</name>
</gene>
<keyword evidence="2 5" id="KW-0132">Cell division</keyword>
<dbReference type="Gene3D" id="1.10.10.10">
    <property type="entry name" value="Winged helix-like DNA-binding domain superfamily/Winged helix DNA-binding domain"/>
    <property type="match status" value="2"/>
</dbReference>
<evidence type="ECO:0000256" key="3">
    <source>
        <dbReference type="ARBA" id="ARBA00022829"/>
    </source>
</evidence>
<comment type="subunit">
    <text evidence="5">Homodimer. Homodimerization may be required to stabilize the binding of ScpA to the Smc head domains. Component of a cohesin-like complex composed of ScpA, ScpB and the Smc homodimer, in which ScpA and ScpB bind to the head domain of Smc. The presence of the three proteins is required for the association of the complex with DNA.</text>
</comment>
<evidence type="ECO:0000256" key="4">
    <source>
        <dbReference type="ARBA" id="ARBA00023306"/>
    </source>
</evidence>
<dbReference type="AlphaFoldDB" id="A0A143Y830"/>
<dbReference type="Proteomes" id="UP000076878">
    <property type="component" value="Unassembled WGS sequence"/>
</dbReference>
<comment type="similarity">
    <text evidence="5">Belongs to the ScpB family.</text>
</comment>
<dbReference type="NCBIfam" id="TIGR00281">
    <property type="entry name" value="SMC-Scp complex subunit ScpB"/>
    <property type="match status" value="1"/>
</dbReference>
<evidence type="ECO:0000313" key="9">
    <source>
        <dbReference type="Proteomes" id="UP000199280"/>
    </source>
</evidence>
<dbReference type="OrthoDB" id="9806226at2"/>
<comment type="subcellular location">
    <subcellularLocation>
        <location evidence="5">Cytoplasm</location>
    </subcellularLocation>
    <text evidence="5">Associated with two foci at the outer edges of the nucleoid region in young cells, and at four foci within both cell halves in older cells.</text>
</comment>
<reference evidence="7 9" key="2">
    <citation type="submission" date="2016-10" db="EMBL/GenBank/DDBJ databases">
        <authorList>
            <person name="Varghese N."/>
            <person name="Submissions S."/>
        </authorList>
    </citation>
    <scope>NUCLEOTIDE SEQUENCE [LARGE SCALE GENOMIC DNA]</scope>
    <source>
        <strain evidence="7 9">DSM 22150</strain>
    </source>
</reference>
<comment type="function">
    <text evidence="5">Participates in chromosomal partition during cell division. May act via the formation of a condensin-like complex containing Smc and ScpA that pull DNA away from mid-cell into both cell halves.</text>
</comment>
<organism evidence="6 8">
    <name type="scientific">Trichococcus ilyis</name>
    <dbReference type="NCBI Taxonomy" id="640938"/>
    <lineage>
        <taxon>Bacteria</taxon>
        <taxon>Bacillati</taxon>
        <taxon>Bacillota</taxon>
        <taxon>Bacilli</taxon>
        <taxon>Lactobacillales</taxon>
        <taxon>Carnobacteriaceae</taxon>
        <taxon>Trichococcus</taxon>
    </lineage>
</organism>
<keyword evidence="4 5" id="KW-0131">Cell cycle</keyword>
<evidence type="ECO:0000256" key="5">
    <source>
        <dbReference type="HAMAP-Rule" id="MF_01804"/>
    </source>
</evidence>
<dbReference type="HAMAP" id="MF_01804">
    <property type="entry name" value="ScpB"/>
    <property type="match status" value="1"/>
</dbReference>
<dbReference type="PANTHER" id="PTHR34298">
    <property type="entry name" value="SEGREGATION AND CONDENSATION PROTEIN B"/>
    <property type="match status" value="1"/>
</dbReference>
<evidence type="ECO:0000256" key="1">
    <source>
        <dbReference type="ARBA" id="ARBA00022490"/>
    </source>
</evidence>
<dbReference type="GO" id="GO:0006260">
    <property type="term" value="P:DNA replication"/>
    <property type="evidence" value="ECO:0007669"/>
    <property type="project" value="UniProtKB-UniRule"/>
</dbReference>
<evidence type="ECO:0000313" key="7">
    <source>
        <dbReference type="EMBL" id="SEI50649.1"/>
    </source>
</evidence>
<reference evidence="6 8" key="1">
    <citation type="submission" date="2016-02" db="EMBL/GenBank/DDBJ databases">
        <authorList>
            <person name="Wen L."/>
            <person name="He K."/>
            <person name="Yang H."/>
        </authorList>
    </citation>
    <scope>NUCLEOTIDE SEQUENCE [LARGE SCALE GENOMIC DNA]</scope>
    <source>
        <strain evidence="6">Trichococcus_R210</strain>
    </source>
</reference>
<dbReference type="InterPro" id="IPR036388">
    <property type="entry name" value="WH-like_DNA-bd_sf"/>
</dbReference>
<keyword evidence="3 5" id="KW-0159">Chromosome partition</keyword>
<protein>
    <recommendedName>
        <fullName evidence="5">Segregation and condensation protein B</fullName>
    </recommendedName>
</protein>
<accession>A0A143Y830</accession>
<dbReference type="InterPro" id="IPR036390">
    <property type="entry name" value="WH_DNA-bd_sf"/>
</dbReference>
<keyword evidence="1 5" id="KW-0963">Cytoplasm</keyword>
<dbReference type="GO" id="GO:0051304">
    <property type="term" value="P:chromosome separation"/>
    <property type="evidence" value="ECO:0007669"/>
    <property type="project" value="InterPro"/>
</dbReference>
<dbReference type="STRING" id="640938.TR210_209"/>
<dbReference type="PIRSF" id="PIRSF019345">
    <property type="entry name" value="ScpB"/>
    <property type="match status" value="1"/>
</dbReference>
<dbReference type="InterPro" id="IPR005234">
    <property type="entry name" value="ScpB_csome_segregation"/>
</dbReference>
<dbReference type="SUPFAM" id="SSF46785">
    <property type="entry name" value="Winged helix' DNA-binding domain"/>
    <property type="match status" value="2"/>
</dbReference>
<dbReference type="EMBL" id="FNYT01000001">
    <property type="protein sequence ID" value="SEI50649.1"/>
    <property type="molecule type" value="Genomic_DNA"/>
</dbReference>
<dbReference type="EMBL" id="FJNB01000001">
    <property type="protein sequence ID" value="CZQ82305.1"/>
    <property type="molecule type" value="Genomic_DNA"/>
</dbReference>
<proteinExistence type="inferred from homology"/>
<dbReference type="PANTHER" id="PTHR34298:SF2">
    <property type="entry name" value="SEGREGATION AND CONDENSATION PROTEIN B"/>
    <property type="match status" value="1"/>
</dbReference>